<keyword evidence="1" id="KW-0812">Transmembrane</keyword>
<proteinExistence type="predicted"/>
<organism evidence="3 4">
    <name type="scientific">Mycena venus</name>
    <dbReference type="NCBI Taxonomy" id="2733690"/>
    <lineage>
        <taxon>Eukaryota</taxon>
        <taxon>Fungi</taxon>
        <taxon>Dikarya</taxon>
        <taxon>Basidiomycota</taxon>
        <taxon>Agaricomycotina</taxon>
        <taxon>Agaricomycetes</taxon>
        <taxon>Agaricomycetidae</taxon>
        <taxon>Agaricales</taxon>
        <taxon>Marasmiineae</taxon>
        <taxon>Mycenaceae</taxon>
        <taxon>Mycena</taxon>
    </lineage>
</organism>
<dbReference type="AlphaFoldDB" id="A0A8H6XWZ5"/>
<keyword evidence="1" id="KW-1133">Transmembrane helix</keyword>
<name>A0A8H6XWZ5_9AGAR</name>
<evidence type="ECO:0000313" key="4">
    <source>
        <dbReference type="Proteomes" id="UP000620124"/>
    </source>
</evidence>
<evidence type="ECO:0000256" key="1">
    <source>
        <dbReference type="SAM" id="Phobius"/>
    </source>
</evidence>
<dbReference type="EMBL" id="JACAZI010000011">
    <property type="protein sequence ID" value="KAF7348692.1"/>
    <property type="molecule type" value="Genomic_DNA"/>
</dbReference>
<dbReference type="OrthoDB" id="3047961at2759"/>
<protein>
    <recommendedName>
        <fullName evidence="2">DUF6535 domain-containing protein</fullName>
    </recommendedName>
</protein>
<keyword evidence="1" id="KW-0472">Membrane</keyword>
<gene>
    <name evidence="3" type="ORF">MVEN_01388000</name>
</gene>
<dbReference type="InterPro" id="IPR045338">
    <property type="entry name" value="DUF6535"/>
</dbReference>
<dbReference type="Pfam" id="PF20153">
    <property type="entry name" value="DUF6535"/>
    <property type="match status" value="1"/>
</dbReference>
<feature type="domain" description="DUF6535" evidence="2">
    <location>
        <begin position="4"/>
        <end position="58"/>
    </location>
</feature>
<evidence type="ECO:0000313" key="3">
    <source>
        <dbReference type="EMBL" id="KAF7348692.1"/>
    </source>
</evidence>
<sequence>MYYLAAGERGSLEARGLERQRKFDGLRRWKFDAVMRAFPLLLQAGLLLFSTALSIYLRTIHKSLAIVVLFFTALGFVLYTALLISAVAAPDSPFQSPLAALVTRLLPRTLWIKLKKLSSPLLALCRRIMCHLSAVFTPSMSGSPILLPLFLKLTTEKNGSPGDAPAPIFDDPFPEPSPEVPAVSWVLEASTDPRVISLAAAMVPHLQWPSTMDARPHLNRLRDGLLACFDFFNHDSTHILYQPRDGMTLQGLHLGQAYCAFRWILGLGGPNHPKFSHFHPDIDGPSPQLANVVRNLAGDPVVIFGVDQESDTRWSLRVIPSILYADSTSRYKNLDLFLAQFENEIPSLDVQSFTDYLFCIHTFLSSTNPRDIVWMDKSQFQGKLVEQIFAALLASLQTNQVSMDITVKIIDTTRRLANYTHFVWDQDLYPNLRSPIFHFCCSLPCTEGWVGVVLAAGLLAKPFMAWDQHYDGDPGWIYKTLECVQTFMNNTEWVNMNADRVAKLFNALLHHNAPPVKEHIHLLLQALSLPGDISRHAAQLFFQDNIKNWFLDDELQHILQDGSLWTSLIRVFRGFSFLAEGFIKLGHTLASIPTWEPFIREKPSAWIMLYFYQNRNGMRVTGWPAVEKYNSVLSQLWNPDVGKYDFTDENEKALGLTIVALSKLWEDIDLDNPSVWSEILQILWCTSAVVLLDRYPIHPLSWEEMDDGGQRLVCAEITPCFITSFSERLHSSLILATRAINEFTFTSDNPSGSQEVLPGKKGVLENIARIMQTLGNKMLRSVADLEQQPGYWYQLREQFDEEMDVIEKLLD</sequence>
<keyword evidence="4" id="KW-1185">Reference proteome</keyword>
<dbReference type="Proteomes" id="UP000620124">
    <property type="component" value="Unassembled WGS sequence"/>
</dbReference>
<accession>A0A8H6XWZ5</accession>
<feature type="transmembrane region" description="Helical" evidence="1">
    <location>
        <begin position="64"/>
        <end position="88"/>
    </location>
</feature>
<evidence type="ECO:0000259" key="2">
    <source>
        <dbReference type="Pfam" id="PF20153"/>
    </source>
</evidence>
<comment type="caution">
    <text evidence="3">The sequence shown here is derived from an EMBL/GenBank/DDBJ whole genome shotgun (WGS) entry which is preliminary data.</text>
</comment>
<reference evidence="3" key="1">
    <citation type="submission" date="2020-05" db="EMBL/GenBank/DDBJ databases">
        <title>Mycena genomes resolve the evolution of fungal bioluminescence.</title>
        <authorList>
            <person name="Tsai I.J."/>
        </authorList>
    </citation>
    <scope>NUCLEOTIDE SEQUENCE</scope>
    <source>
        <strain evidence="3">CCC161011</strain>
    </source>
</reference>
<feature type="transmembrane region" description="Helical" evidence="1">
    <location>
        <begin position="37"/>
        <end position="57"/>
    </location>
</feature>